<dbReference type="Pfam" id="PF01243">
    <property type="entry name" value="PNPOx_N"/>
    <property type="match status" value="1"/>
</dbReference>
<dbReference type="InterPro" id="IPR011576">
    <property type="entry name" value="Pyridox_Oxase_N"/>
</dbReference>
<dbReference type="GO" id="GO:0005829">
    <property type="term" value="C:cytosol"/>
    <property type="evidence" value="ECO:0007669"/>
    <property type="project" value="TreeGrafter"/>
</dbReference>
<dbReference type="GO" id="GO:0070967">
    <property type="term" value="F:coenzyme F420 binding"/>
    <property type="evidence" value="ECO:0007669"/>
    <property type="project" value="TreeGrafter"/>
</dbReference>
<keyword evidence="1" id="KW-0560">Oxidoreductase</keyword>
<evidence type="ECO:0000256" key="1">
    <source>
        <dbReference type="ARBA" id="ARBA00023002"/>
    </source>
</evidence>
<feature type="domain" description="Pyridoxamine 5'-phosphate oxidase N-terminal" evidence="2">
    <location>
        <begin position="2"/>
        <end position="129"/>
    </location>
</feature>
<sequence length="145" mass="16198">MLETIKTLVQSKNICVLATCSGDLPHTSLMAYTAAPDAQTFWLLSGMGTRKMRNLRANPQASLLMDTREQHLPDHRDKAMALTVSATYLPPRDREELMALKEQFAKALPHMKEFADRGDTTVITLKAKSFLLLAGLDQQHFIDLG</sequence>
<dbReference type="EMBL" id="WAIE01000001">
    <property type="protein sequence ID" value="KAB1442936.1"/>
    <property type="molecule type" value="Genomic_DNA"/>
</dbReference>
<dbReference type="AlphaFoldDB" id="A0A6N6N4C6"/>
<dbReference type="InterPro" id="IPR012349">
    <property type="entry name" value="Split_barrel_FMN-bd"/>
</dbReference>
<reference evidence="3 4" key="1">
    <citation type="journal article" date="2017" name="Int. J. Syst. Evol. Microbiol.">
        <title>Desulfovibrio senegalensis sp. nov., a mesophilic sulfate reducer isolated from marine sediment.</title>
        <authorList>
            <person name="Thioye A."/>
            <person name="Gam Z.B.A."/>
            <person name="Mbengue M."/>
            <person name="Cayol J.L."/>
            <person name="Joseph-Bartoli M."/>
            <person name="Toure-Kane C."/>
            <person name="Labat M."/>
        </authorList>
    </citation>
    <scope>NUCLEOTIDE SEQUENCE [LARGE SCALE GENOMIC DNA]</scope>
    <source>
        <strain evidence="3 4">DSM 101509</strain>
    </source>
</reference>
<accession>A0A6N6N4C6</accession>
<proteinExistence type="predicted"/>
<dbReference type="InterPro" id="IPR052019">
    <property type="entry name" value="F420H2_bilvrd_red/Heme_oxyg"/>
</dbReference>
<evidence type="ECO:0000313" key="3">
    <source>
        <dbReference type="EMBL" id="KAB1442936.1"/>
    </source>
</evidence>
<dbReference type="OrthoDB" id="7061375at2"/>
<dbReference type="GO" id="GO:0016627">
    <property type="term" value="F:oxidoreductase activity, acting on the CH-CH group of donors"/>
    <property type="evidence" value="ECO:0007669"/>
    <property type="project" value="TreeGrafter"/>
</dbReference>
<evidence type="ECO:0000259" key="2">
    <source>
        <dbReference type="Pfam" id="PF01243"/>
    </source>
</evidence>
<gene>
    <name evidence="3" type="ORF">F8A88_01290</name>
</gene>
<dbReference type="Gene3D" id="2.30.110.10">
    <property type="entry name" value="Electron Transport, Fmn-binding Protein, Chain A"/>
    <property type="match status" value="1"/>
</dbReference>
<name>A0A6N6N4C6_9BACT</name>
<dbReference type="Proteomes" id="UP000438699">
    <property type="component" value="Unassembled WGS sequence"/>
</dbReference>
<dbReference type="SUPFAM" id="SSF50475">
    <property type="entry name" value="FMN-binding split barrel"/>
    <property type="match status" value="1"/>
</dbReference>
<organism evidence="3 4">
    <name type="scientific">Pseudodesulfovibrio senegalensis</name>
    <dbReference type="NCBI Taxonomy" id="1721087"/>
    <lineage>
        <taxon>Bacteria</taxon>
        <taxon>Pseudomonadati</taxon>
        <taxon>Thermodesulfobacteriota</taxon>
        <taxon>Desulfovibrionia</taxon>
        <taxon>Desulfovibrionales</taxon>
        <taxon>Desulfovibrionaceae</taxon>
    </lineage>
</organism>
<comment type="caution">
    <text evidence="3">The sequence shown here is derived from an EMBL/GenBank/DDBJ whole genome shotgun (WGS) entry which is preliminary data.</text>
</comment>
<evidence type="ECO:0000313" key="4">
    <source>
        <dbReference type="Proteomes" id="UP000438699"/>
    </source>
</evidence>
<protein>
    <submittedName>
        <fullName evidence="3">Pyridoxamine 5'-phosphate oxidase family protein</fullName>
    </submittedName>
</protein>
<keyword evidence="4" id="KW-1185">Reference proteome</keyword>
<dbReference type="RefSeq" id="WP_151149126.1">
    <property type="nucleotide sequence ID" value="NZ_WAIE01000001.1"/>
</dbReference>
<dbReference type="PANTHER" id="PTHR35176">
    <property type="entry name" value="HEME OXYGENASE HI_0854-RELATED"/>
    <property type="match status" value="1"/>
</dbReference>
<dbReference type="PANTHER" id="PTHR35176:SF6">
    <property type="entry name" value="HEME OXYGENASE HI_0854-RELATED"/>
    <property type="match status" value="1"/>
</dbReference>